<dbReference type="InterPro" id="IPR015890">
    <property type="entry name" value="Chorismate_C"/>
</dbReference>
<evidence type="ECO:0000256" key="1">
    <source>
        <dbReference type="ARBA" id="ARBA00013139"/>
    </source>
</evidence>
<dbReference type="Pfam" id="PF00425">
    <property type="entry name" value="Chorismate_bind"/>
    <property type="match status" value="1"/>
</dbReference>
<dbReference type="PANTHER" id="PTHR11236">
    <property type="entry name" value="AMINOBENZOATE/ANTHRANILATE SYNTHASE"/>
    <property type="match status" value="1"/>
</dbReference>
<proteinExistence type="predicted"/>
<dbReference type="AlphaFoldDB" id="A0A222GA38"/>
<dbReference type="GO" id="GO:0000162">
    <property type="term" value="P:L-tryptophan biosynthetic process"/>
    <property type="evidence" value="ECO:0007669"/>
    <property type="project" value="TreeGrafter"/>
</dbReference>
<protein>
    <recommendedName>
        <fullName evidence="1">aminodeoxychorismate synthase</fullName>
        <ecNumber evidence="1">2.6.1.85</ecNumber>
    </recommendedName>
</protein>
<sequence>MKECEKTLPTNTTIALTTELLKLDATFDSQRFFSLIADQPWAMWLDSCESDHVDSRYDIMVWQPCTTLTTDGEVTTVINKLDNSQYQSNEDPLLLLKREQTACFSDTKLKDSKLPFNGGAVGYFSYDLGKRFEVINQQTTKDIAIPEMAIGLYQQAIIYDRKLQQCWLTCLDNKRAEFIAFFNLAIRKLALKASENLVAETKFTLKTPWQSNMPQAQYREKFEQVHEYLLSGDCYQINLAQRFTAQYSGSEYQAYCALRQENKAPFSAFLRFDNSAILSISPERFLRLVDNKVQSKPIKGTRPRSSDPLVDQANASELQQASKDRAENLMIVDLLRNDISRVCIPGSVMVPSLFAIESFPAVHHLVSTVEGEINSQYDGSDLLRASFPGGSITGAPKIRAMDIIEELEPHQRSVYCGSIGYISACGNMDTSITIRTLVCHNQQIHCWAGGGLVADSNVDSEYQETYDKVNKILPVLSKLNLV</sequence>
<gene>
    <name evidence="5" type="primary">pabB</name>
    <name evidence="5" type="ORF">B5D82_13810</name>
</gene>
<keyword evidence="6" id="KW-1185">Reference proteome</keyword>
<organism evidence="5 6">
    <name type="scientific">Cognaticolwellia beringensis</name>
    <dbReference type="NCBI Taxonomy" id="1967665"/>
    <lineage>
        <taxon>Bacteria</taxon>
        <taxon>Pseudomonadati</taxon>
        <taxon>Pseudomonadota</taxon>
        <taxon>Gammaproteobacteria</taxon>
        <taxon>Alteromonadales</taxon>
        <taxon>Colwelliaceae</taxon>
        <taxon>Cognaticolwellia</taxon>
    </lineage>
</organism>
<dbReference type="Pfam" id="PF04715">
    <property type="entry name" value="Anth_synt_I_N"/>
    <property type="match status" value="1"/>
</dbReference>
<accession>A0A222GA38</accession>
<dbReference type="InterPro" id="IPR005802">
    <property type="entry name" value="ADC_synth_comp_1"/>
</dbReference>
<dbReference type="SUPFAM" id="SSF56322">
    <property type="entry name" value="ADC synthase"/>
    <property type="match status" value="1"/>
</dbReference>
<dbReference type="EC" id="2.6.1.85" evidence="1"/>
<evidence type="ECO:0000313" key="5">
    <source>
        <dbReference type="EMBL" id="ASP48745.1"/>
    </source>
</evidence>
<name>A0A222GA38_9GAMM</name>
<feature type="domain" description="Chorismate-utilising enzyme C-terminal" evidence="3">
    <location>
        <begin position="215"/>
        <end position="468"/>
    </location>
</feature>
<dbReference type="OrthoDB" id="9803598at2"/>
<dbReference type="GO" id="GO:0009396">
    <property type="term" value="P:folic acid-containing compound biosynthetic process"/>
    <property type="evidence" value="ECO:0007669"/>
    <property type="project" value="InterPro"/>
</dbReference>
<dbReference type="GO" id="GO:0046820">
    <property type="term" value="F:4-amino-4-deoxychorismate synthase activity"/>
    <property type="evidence" value="ECO:0007669"/>
    <property type="project" value="UniProtKB-EC"/>
</dbReference>
<dbReference type="InterPro" id="IPR006805">
    <property type="entry name" value="Anth_synth_I_N"/>
</dbReference>
<dbReference type="PRINTS" id="PR00095">
    <property type="entry name" value="ANTSNTHASEI"/>
</dbReference>
<evidence type="ECO:0000259" key="4">
    <source>
        <dbReference type="Pfam" id="PF04715"/>
    </source>
</evidence>
<dbReference type="InterPro" id="IPR005801">
    <property type="entry name" value="ADC_synthase"/>
</dbReference>
<evidence type="ECO:0000256" key="2">
    <source>
        <dbReference type="ARBA" id="ARBA00022679"/>
    </source>
</evidence>
<dbReference type="Proteomes" id="UP000202259">
    <property type="component" value="Chromosome"/>
</dbReference>
<reference evidence="5 6" key="1">
    <citation type="submission" date="2017-08" db="EMBL/GenBank/DDBJ databases">
        <title>Complete genome of Colwellia sp. NB097-1, a psychrophile bacterium ioslated from Bering Sea.</title>
        <authorList>
            <person name="Chen X."/>
        </authorList>
    </citation>
    <scope>NUCLEOTIDE SEQUENCE [LARGE SCALE GENOMIC DNA]</scope>
    <source>
        <strain evidence="5 6">NB097-1</strain>
    </source>
</reference>
<evidence type="ECO:0000313" key="6">
    <source>
        <dbReference type="Proteomes" id="UP000202259"/>
    </source>
</evidence>
<dbReference type="Gene3D" id="3.60.120.10">
    <property type="entry name" value="Anthranilate synthase"/>
    <property type="match status" value="1"/>
</dbReference>
<dbReference type="InterPro" id="IPR019999">
    <property type="entry name" value="Anth_synth_I-like"/>
</dbReference>
<dbReference type="EMBL" id="CP020465">
    <property type="protein sequence ID" value="ASP48745.1"/>
    <property type="molecule type" value="Genomic_DNA"/>
</dbReference>
<feature type="domain" description="Anthranilate synthase component I N-terminal" evidence="4">
    <location>
        <begin position="33"/>
        <end position="168"/>
    </location>
</feature>
<dbReference type="KEGG" id="cber:B5D82_13810"/>
<evidence type="ECO:0000259" key="3">
    <source>
        <dbReference type="Pfam" id="PF00425"/>
    </source>
</evidence>
<dbReference type="PANTHER" id="PTHR11236:SF50">
    <property type="entry name" value="AMINODEOXYCHORISMATE SYNTHASE COMPONENT 1"/>
    <property type="match status" value="1"/>
</dbReference>
<keyword evidence="2" id="KW-0808">Transferase</keyword>
<dbReference type="NCBIfam" id="TIGR00553">
    <property type="entry name" value="pabB"/>
    <property type="match status" value="1"/>
</dbReference>